<accession>A0A7C3Z2J0</accession>
<comment type="caution">
    <text evidence="8">The sequence shown here is derived from an EMBL/GenBank/DDBJ whole genome shotgun (WGS) entry which is preliminary data.</text>
</comment>
<dbReference type="InterPro" id="IPR023091">
    <property type="entry name" value="MetalPrtase_cat_dom_sf_prd"/>
</dbReference>
<dbReference type="GO" id="GO:0006364">
    <property type="term" value="P:rRNA processing"/>
    <property type="evidence" value="ECO:0007669"/>
    <property type="project" value="InterPro"/>
</dbReference>
<sequence>MKINIFWEEETEGEKGNPLRLKPQFVRETAKKILADLKIKGKELNIIFCSSAYMRKLAKQYRGKDYAPATLSFPLAEKGLLGEIYLNYECLSNFPITYLLRHSLGRMGLKAKKRGDSQK</sequence>
<dbReference type="GO" id="GO:0004222">
    <property type="term" value="F:metalloendopeptidase activity"/>
    <property type="evidence" value="ECO:0007669"/>
    <property type="project" value="InterPro"/>
</dbReference>
<protein>
    <submittedName>
        <fullName evidence="8">Uncharacterized protein</fullName>
    </submittedName>
</protein>
<evidence type="ECO:0000256" key="7">
    <source>
        <dbReference type="ARBA" id="ARBA00022833"/>
    </source>
</evidence>
<evidence type="ECO:0000256" key="5">
    <source>
        <dbReference type="ARBA" id="ARBA00022759"/>
    </source>
</evidence>
<dbReference type="Pfam" id="PF02130">
    <property type="entry name" value="YbeY"/>
    <property type="match status" value="1"/>
</dbReference>
<dbReference type="AlphaFoldDB" id="A0A7C3Z2J0"/>
<evidence type="ECO:0000256" key="1">
    <source>
        <dbReference type="ARBA" id="ARBA00001947"/>
    </source>
</evidence>
<evidence type="ECO:0000256" key="2">
    <source>
        <dbReference type="ARBA" id="ARBA00010875"/>
    </source>
</evidence>
<dbReference type="SUPFAM" id="SSF55486">
    <property type="entry name" value="Metalloproteases ('zincins'), catalytic domain"/>
    <property type="match status" value="1"/>
</dbReference>
<name>A0A7C3Z2J0_UNCW3</name>
<keyword evidence="6" id="KW-0378">Hydrolase</keyword>
<comment type="cofactor">
    <cofactor evidence="1">
        <name>Zn(2+)</name>
        <dbReference type="ChEBI" id="CHEBI:29105"/>
    </cofactor>
</comment>
<keyword evidence="5" id="KW-0255">Endonuclease</keyword>
<evidence type="ECO:0000256" key="4">
    <source>
        <dbReference type="ARBA" id="ARBA00022723"/>
    </source>
</evidence>
<comment type="similarity">
    <text evidence="2">Belongs to the endoribonuclease YbeY family.</text>
</comment>
<evidence type="ECO:0000313" key="8">
    <source>
        <dbReference type="EMBL" id="HGE99039.1"/>
    </source>
</evidence>
<evidence type="ECO:0000256" key="3">
    <source>
        <dbReference type="ARBA" id="ARBA00022722"/>
    </source>
</evidence>
<keyword evidence="4" id="KW-0479">Metal-binding</keyword>
<reference evidence="8" key="1">
    <citation type="journal article" date="2020" name="mSystems">
        <title>Genome- and Community-Level Interaction Insights into Carbon Utilization and Element Cycling Functions of Hydrothermarchaeota in Hydrothermal Sediment.</title>
        <authorList>
            <person name="Zhou Z."/>
            <person name="Liu Y."/>
            <person name="Xu W."/>
            <person name="Pan J."/>
            <person name="Luo Z.H."/>
            <person name="Li M."/>
        </authorList>
    </citation>
    <scope>NUCLEOTIDE SEQUENCE [LARGE SCALE GENOMIC DNA]</scope>
    <source>
        <strain evidence="8">SpSt-906</strain>
    </source>
</reference>
<dbReference type="GO" id="GO:0004519">
    <property type="term" value="F:endonuclease activity"/>
    <property type="evidence" value="ECO:0007669"/>
    <property type="project" value="UniProtKB-KW"/>
</dbReference>
<dbReference type="EMBL" id="DTMQ01000017">
    <property type="protein sequence ID" value="HGE99039.1"/>
    <property type="molecule type" value="Genomic_DNA"/>
</dbReference>
<proteinExistence type="inferred from homology"/>
<dbReference type="Gene3D" id="3.40.390.30">
    <property type="entry name" value="Metalloproteases ('zincins'), catalytic domain"/>
    <property type="match status" value="1"/>
</dbReference>
<dbReference type="InterPro" id="IPR002036">
    <property type="entry name" value="YbeY"/>
</dbReference>
<gene>
    <name evidence="8" type="ORF">ENX07_03090</name>
</gene>
<keyword evidence="3" id="KW-0540">Nuclease</keyword>
<keyword evidence="7" id="KW-0862">Zinc</keyword>
<organism evidence="8">
    <name type="scientific">candidate division WOR-3 bacterium</name>
    <dbReference type="NCBI Taxonomy" id="2052148"/>
    <lineage>
        <taxon>Bacteria</taxon>
        <taxon>Bacteria division WOR-3</taxon>
    </lineage>
</organism>
<evidence type="ECO:0000256" key="6">
    <source>
        <dbReference type="ARBA" id="ARBA00022801"/>
    </source>
</evidence>
<dbReference type="GO" id="GO:0046872">
    <property type="term" value="F:metal ion binding"/>
    <property type="evidence" value="ECO:0007669"/>
    <property type="project" value="UniProtKB-KW"/>
</dbReference>